<evidence type="ECO:0000313" key="3">
    <source>
        <dbReference type="EMBL" id="MBT0994120.1"/>
    </source>
</evidence>
<accession>A0ABS5TY99</accession>
<feature type="transmembrane region" description="Helical" evidence="2">
    <location>
        <begin position="21"/>
        <end position="39"/>
    </location>
</feature>
<keyword evidence="4" id="KW-1185">Reference proteome</keyword>
<organism evidence="3 4">
    <name type="scientific">Cellulomonas fulva</name>
    <dbReference type="NCBI Taxonomy" id="2835530"/>
    <lineage>
        <taxon>Bacteria</taxon>
        <taxon>Bacillati</taxon>
        <taxon>Actinomycetota</taxon>
        <taxon>Actinomycetes</taxon>
        <taxon>Micrococcales</taxon>
        <taxon>Cellulomonadaceae</taxon>
        <taxon>Cellulomonas</taxon>
    </lineage>
</organism>
<dbReference type="EMBL" id="JAHBOH010000001">
    <property type="protein sequence ID" value="MBT0994120.1"/>
    <property type="molecule type" value="Genomic_DNA"/>
</dbReference>
<keyword evidence="2" id="KW-0812">Transmembrane</keyword>
<comment type="caution">
    <text evidence="3">The sequence shown here is derived from an EMBL/GenBank/DDBJ whole genome shotgun (WGS) entry which is preliminary data.</text>
</comment>
<protein>
    <submittedName>
        <fullName evidence="3">Uncharacterized protein</fullName>
    </submittedName>
</protein>
<sequence length="72" mass="7529">MRISTDERTRERVPFVSLDRGSVVRLLVAVALGAVALVAPHVTPTSAEMTGTDQGVATFTTSDDFGTEAPGP</sequence>
<name>A0ABS5TY99_9CELL</name>
<gene>
    <name evidence="3" type="ORF">KIN34_07460</name>
</gene>
<keyword evidence="2" id="KW-1133">Transmembrane helix</keyword>
<evidence type="ECO:0000256" key="1">
    <source>
        <dbReference type="SAM" id="MobiDB-lite"/>
    </source>
</evidence>
<proteinExistence type="predicted"/>
<evidence type="ECO:0000256" key="2">
    <source>
        <dbReference type="SAM" id="Phobius"/>
    </source>
</evidence>
<keyword evidence="2" id="KW-0472">Membrane</keyword>
<reference evidence="3 4" key="1">
    <citation type="submission" date="2021-05" db="EMBL/GenBank/DDBJ databases">
        <title>Description of Cellulomonas sp. DKR-3 sp. nov.</title>
        <authorList>
            <person name="Dahal R.H."/>
            <person name="Chaudhary D.K."/>
        </authorList>
    </citation>
    <scope>NUCLEOTIDE SEQUENCE [LARGE SCALE GENOMIC DNA]</scope>
    <source>
        <strain evidence="3 4">DKR-3</strain>
    </source>
</reference>
<feature type="region of interest" description="Disordered" evidence="1">
    <location>
        <begin position="46"/>
        <end position="72"/>
    </location>
</feature>
<evidence type="ECO:0000313" key="4">
    <source>
        <dbReference type="Proteomes" id="UP000722125"/>
    </source>
</evidence>
<feature type="compositionally biased region" description="Polar residues" evidence="1">
    <location>
        <begin position="46"/>
        <end position="64"/>
    </location>
</feature>
<dbReference type="Proteomes" id="UP000722125">
    <property type="component" value="Unassembled WGS sequence"/>
</dbReference>
<dbReference type="RefSeq" id="WP_214348746.1">
    <property type="nucleotide sequence ID" value="NZ_JAHBOH010000001.1"/>
</dbReference>